<dbReference type="AlphaFoldDB" id="A0A2N3Y5Y2"/>
<proteinExistence type="predicted"/>
<gene>
    <name evidence="2" type="ORF">A8926_6415</name>
</gene>
<evidence type="ECO:0000313" key="2">
    <source>
        <dbReference type="EMBL" id="PKW18342.1"/>
    </source>
</evidence>
<feature type="signal peptide" evidence="1">
    <location>
        <begin position="1"/>
        <end position="21"/>
    </location>
</feature>
<reference evidence="2" key="1">
    <citation type="submission" date="2017-12" db="EMBL/GenBank/DDBJ databases">
        <title>Sequencing the genomes of 1000 Actinobacteria strains.</title>
        <authorList>
            <person name="Klenk H.-P."/>
        </authorList>
    </citation>
    <scope>NUCLEOTIDE SEQUENCE [LARGE SCALE GENOMIC DNA]</scope>
    <source>
        <strain evidence="2">DSM 44228</strain>
    </source>
</reference>
<sequence length="79" mass="8647">MRMRKLAAATLLTLGFAGGLAATQGVASAATFVPGGVYTSSSSCAYAGNVGMRQHRWVGWYCKNLYNHGRYQLWVQPRY</sequence>
<name>A0A2N3Y5Y2_SACSN</name>
<keyword evidence="1" id="KW-0732">Signal</keyword>
<keyword evidence="3" id="KW-1185">Reference proteome</keyword>
<evidence type="ECO:0008006" key="4">
    <source>
        <dbReference type="Google" id="ProtNLM"/>
    </source>
</evidence>
<accession>A0A2N3Y5Y2</accession>
<dbReference type="Proteomes" id="UP000233786">
    <property type="component" value="Unassembled WGS sequence"/>
</dbReference>
<evidence type="ECO:0000313" key="3">
    <source>
        <dbReference type="Proteomes" id="UP000233786"/>
    </source>
</evidence>
<feature type="chain" id="PRO_5039156055" description="Lactococcin 972 family bacteriocin" evidence="1">
    <location>
        <begin position="22"/>
        <end position="79"/>
    </location>
</feature>
<protein>
    <recommendedName>
        <fullName evidence="4">Lactococcin 972 family bacteriocin</fullName>
    </recommendedName>
</protein>
<organism evidence="2 3">
    <name type="scientific">Saccharopolyspora spinosa</name>
    <dbReference type="NCBI Taxonomy" id="60894"/>
    <lineage>
        <taxon>Bacteria</taxon>
        <taxon>Bacillati</taxon>
        <taxon>Actinomycetota</taxon>
        <taxon>Actinomycetes</taxon>
        <taxon>Pseudonocardiales</taxon>
        <taxon>Pseudonocardiaceae</taxon>
        <taxon>Saccharopolyspora</taxon>
    </lineage>
</organism>
<dbReference type="EMBL" id="PJNB01000001">
    <property type="protein sequence ID" value="PKW18342.1"/>
    <property type="molecule type" value="Genomic_DNA"/>
</dbReference>
<evidence type="ECO:0000256" key="1">
    <source>
        <dbReference type="SAM" id="SignalP"/>
    </source>
</evidence>
<comment type="caution">
    <text evidence="2">The sequence shown here is derived from an EMBL/GenBank/DDBJ whole genome shotgun (WGS) entry which is preliminary data.</text>
</comment>